<evidence type="ECO:0000313" key="2">
    <source>
        <dbReference type="EMBL" id="BDD10581.1"/>
    </source>
</evidence>
<accession>A0AAU9CEL8</accession>
<evidence type="ECO:0000256" key="1">
    <source>
        <dbReference type="SAM" id="MobiDB-lite"/>
    </source>
</evidence>
<evidence type="ECO:0000313" key="3">
    <source>
        <dbReference type="Proteomes" id="UP001348817"/>
    </source>
</evidence>
<gene>
    <name evidence="2" type="ORF">FUAX_30130</name>
</gene>
<organism evidence="2 3">
    <name type="scientific">Fulvitalea axinellae</name>
    <dbReference type="NCBI Taxonomy" id="1182444"/>
    <lineage>
        <taxon>Bacteria</taxon>
        <taxon>Pseudomonadati</taxon>
        <taxon>Bacteroidota</taxon>
        <taxon>Cytophagia</taxon>
        <taxon>Cytophagales</taxon>
        <taxon>Persicobacteraceae</taxon>
        <taxon>Fulvitalea</taxon>
    </lineage>
</organism>
<feature type="compositionally biased region" description="Polar residues" evidence="1">
    <location>
        <begin position="1"/>
        <end position="11"/>
    </location>
</feature>
<reference evidence="2 3" key="1">
    <citation type="submission" date="2021-12" db="EMBL/GenBank/DDBJ databases">
        <title>Genome sequencing of bacteria with rrn-lacking chromosome and rrn-plasmid.</title>
        <authorList>
            <person name="Anda M."/>
            <person name="Iwasaki W."/>
        </authorList>
    </citation>
    <scope>NUCLEOTIDE SEQUENCE [LARGE SCALE GENOMIC DNA]</scope>
    <source>
        <strain evidence="2 3">DSM 100852</strain>
    </source>
</reference>
<dbReference type="AlphaFoldDB" id="A0AAU9CEL8"/>
<dbReference type="Proteomes" id="UP001348817">
    <property type="component" value="Chromosome"/>
</dbReference>
<dbReference type="KEGG" id="fax:FUAX_30130"/>
<protein>
    <submittedName>
        <fullName evidence="2">Uncharacterized protein</fullName>
    </submittedName>
</protein>
<dbReference type="EMBL" id="AP025314">
    <property type="protein sequence ID" value="BDD10581.1"/>
    <property type="molecule type" value="Genomic_DNA"/>
</dbReference>
<sequence length="52" mass="5993">MKTTSNINSQLPGKIGKKTPPKTKDRHNNNSLKQKALINRKLRRKNTLKPQK</sequence>
<proteinExistence type="predicted"/>
<feature type="region of interest" description="Disordered" evidence="1">
    <location>
        <begin position="1"/>
        <end position="52"/>
    </location>
</feature>
<feature type="compositionally biased region" description="Basic residues" evidence="1">
    <location>
        <begin position="38"/>
        <end position="52"/>
    </location>
</feature>
<name>A0AAU9CEL8_9BACT</name>
<keyword evidence="3" id="KW-1185">Reference proteome</keyword>